<reference evidence="2 3" key="1">
    <citation type="submission" date="2019-05" db="EMBL/GenBank/DDBJ databases">
        <title>Another draft genome of Portunus trituberculatus and its Hox gene families provides insights of decapod evolution.</title>
        <authorList>
            <person name="Jeong J.-H."/>
            <person name="Song I."/>
            <person name="Kim S."/>
            <person name="Choi T."/>
            <person name="Kim D."/>
            <person name="Ryu S."/>
            <person name="Kim W."/>
        </authorList>
    </citation>
    <scope>NUCLEOTIDE SEQUENCE [LARGE SCALE GENOMIC DNA]</scope>
    <source>
        <tissue evidence="2">Muscle</tissue>
    </source>
</reference>
<evidence type="ECO:0000313" key="3">
    <source>
        <dbReference type="Proteomes" id="UP000324222"/>
    </source>
</evidence>
<protein>
    <submittedName>
        <fullName evidence="2">Uncharacterized protein</fullName>
    </submittedName>
</protein>
<name>A0A5B7J8R3_PORTR</name>
<dbReference type="Proteomes" id="UP000324222">
    <property type="component" value="Unassembled WGS sequence"/>
</dbReference>
<sequence>MEKGKPQRGPFPSNEALILASCPISRQDNNTSWKRLLRRTDALAGSVTAASGFIGHFIGRSVILNHPRHPNCFPFIHFVPISGTPPLRRPVSLVIQSPHAPSLAFSSLPGLAEGDDKGGSNSAAGVPS</sequence>
<evidence type="ECO:0000256" key="1">
    <source>
        <dbReference type="SAM" id="MobiDB-lite"/>
    </source>
</evidence>
<dbReference type="EMBL" id="VSRR010091701">
    <property type="protein sequence ID" value="MPC92562.1"/>
    <property type="molecule type" value="Genomic_DNA"/>
</dbReference>
<feature type="compositionally biased region" description="Polar residues" evidence="1">
    <location>
        <begin position="119"/>
        <end position="128"/>
    </location>
</feature>
<dbReference type="AlphaFoldDB" id="A0A5B7J8R3"/>
<proteinExistence type="predicted"/>
<gene>
    <name evidence="2" type="ORF">E2C01_087657</name>
</gene>
<feature type="region of interest" description="Disordered" evidence="1">
    <location>
        <begin position="106"/>
        <end position="128"/>
    </location>
</feature>
<comment type="caution">
    <text evidence="2">The sequence shown here is derived from an EMBL/GenBank/DDBJ whole genome shotgun (WGS) entry which is preliminary data.</text>
</comment>
<organism evidence="2 3">
    <name type="scientific">Portunus trituberculatus</name>
    <name type="common">Swimming crab</name>
    <name type="synonym">Neptunus trituberculatus</name>
    <dbReference type="NCBI Taxonomy" id="210409"/>
    <lineage>
        <taxon>Eukaryota</taxon>
        <taxon>Metazoa</taxon>
        <taxon>Ecdysozoa</taxon>
        <taxon>Arthropoda</taxon>
        <taxon>Crustacea</taxon>
        <taxon>Multicrustacea</taxon>
        <taxon>Malacostraca</taxon>
        <taxon>Eumalacostraca</taxon>
        <taxon>Eucarida</taxon>
        <taxon>Decapoda</taxon>
        <taxon>Pleocyemata</taxon>
        <taxon>Brachyura</taxon>
        <taxon>Eubrachyura</taxon>
        <taxon>Portunoidea</taxon>
        <taxon>Portunidae</taxon>
        <taxon>Portuninae</taxon>
        <taxon>Portunus</taxon>
    </lineage>
</organism>
<accession>A0A5B7J8R3</accession>
<keyword evidence="3" id="KW-1185">Reference proteome</keyword>
<evidence type="ECO:0000313" key="2">
    <source>
        <dbReference type="EMBL" id="MPC92562.1"/>
    </source>
</evidence>